<dbReference type="EMBL" id="BPPX01000013">
    <property type="protein sequence ID" value="GJC83844.1"/>
    <property type="molecule type" value="Genomic_DNA"/>
</dbReference>
<reference evidence="2 3" key="1">
    <citation type="submission" date="2021-07" db="EMBL/GenBank/DDBJ databases">
        <title>Genome data of Colletotrichum spaethianum.</title>
        <authorList>
            <person name="Utami Y.D."/>
            <person name="Hiruma K."/>
        </authorList>
    </citation>
    <scope>NUCLEOTIDE SEQUENCE [LARGE SCALE GENOMIC DNA]</scope>
    <source>
        <strain evidence="2 3">MAFF 242679</strain>
    </source>
</reference>
<accession>A0AA37LT27</accession>
<feature type="compositionally biased region" description="Polar residues" evidence="1">
    <location>
        <begin position="28"/>
        <end position="39"/>
    </location>
</feature>
<evidence type="ECO:0000313" key="2">
    <source>
        <dbReference type="EMBL" id="GJC83844.1"/>
    </source>
</evidence>
<dbReference type="Proteomes" id="UP001055172">
    <property type="component" value="Unassembled WGS sequence"/>
</dbReference>
<sequence length="61" mass="6501">MLVHTGPAGIQRLPHRAAQADRRVPEKQINSPQNTNESSAVADKAALSIFGVNIATGPWVL</sequence>
<comment type="caution">
    <text evidence="2">The sequence shown here is derived from an EMBL/GenBank/DDBJ whole genome shotgun (WGS) entry which is preliminary data.</text>
</comment>
<proteinExistence type="predicted"/>
<feature type="region of interest" description="Disordered" evidence="1">
    <location>
        <begin position="1"/>
        <end position="39"/>
    </location>
</feature>
<dbReference type="AlphaFoldDB" id="A0AA37LT27"/>
<organism evidence="2 3">
    <name type="scientific">Colletotrichum liriopes</name>
    <dbReference type="NCBI Taxonomy" id="708192"/>
    <lineage>
        <taxon>Eukaryota</taxon>
        <taxon>Fungi</taxon>
        <taxon>Dikarya</taxon>
        <taxon>Ascomycota</taxon>
        <taxon>Pezizomycotina</taxon>
        <taxon>Sordariomycetes</taxon>
        <taxon>Hypocreomycetidae</taxon>
        <taxon>Glomerellales</taxon>
        <taxon>Glomerellaceae</taxon>
        <taxon>Colletotrichum</taxon>
        <taxon>Colletotrichum spaethianum species complex</taxon>
    </lineage>
</organism>
<gene>
    <name evidence="2" type="ORF">ColLi_06682</name>
</gene>
<keyword evidence="3" id="KW-1185">Reference proteome</keyword>
<evidence type="ECO:0000256" key="1">
    <source>
        <dbReference type="SAM" id="MobiDB-lite"/>
    </source>
</evidence>
<name>A0AA37LT27_9PEZI</name>
<evidence type="ECO:0000313" key="3">
    <source>
        <dbReference type="Proteomes" id="UP001055172"/>
    </source>
</evidence>
<protein>
    <submittedName>
        <fullName evidence="2">Uncharacterized protein</fullName>
    </submittedName>
</protein>